<dbReference type="PANTHER" id="PTHR34400:SF4">
    <property type="entry name" value="MEMBRANE PROTEIN"/>
    <property type="match status" value="1"/>
</dbReference>
<sequence length="167" mass="18945">MRKTWEGINNLINRKRKNHKTIAALRCPIKKEMIKNPKDIPDILNKIFQPLECPGKNADTFAYIGKSLPFDEDGVWPIVDNPMMSMYKDGTRAQHVAKSFSKTYWKLLEKLQNVFDGNTLLFGDTVAIMKDLLIHGNRLVQTPIEENGDPDIGPNAGPIYPTKLPDP</sequence>
<dbReference type="PANTHER" id="PTHR34400">
    <property type="match status" value="1"/>
</dbReference>
<evidence type="ECO:0000313" key="2">
    <source>
        <dbReference type="Proteomes" id="UP001152795"/>
    </source>
</evidence>
<organism evidence="1 2">
    <name type="scientific">Paramuricea clavata</name>
    <name type="common">Red gorgonian</name>
    <name type="synonym">Violescent sea-whip</name>
    <dbReference type="NCBI Taxonomy" id="317549"/>
    <lineage>
        <taxon>Eukaryota</taxon>
        <taxon>Metazoa</taxon>
        <taxon>Cnidaria</taxon>
        <taxon>Anthozoa</taxon>
        <taxon>Octocorallia</taxon>
        <taxon>Malacalcyonacea</taxon>
        <taxon>Plexauridae</taxon>
        <taxon>Paramuricea</taxon>
    </lineage>
</organism>
<gene>
    <name evidence="1" type="ORF">PACLA_8A080149</name>
</gene>
<dbReference type="Proteomes" id="UP001152795">
    <property type="component" value="Unassembled WGS sequence"/>
</dbReference>
<proteinExistence type="predicted"/>
<keyword evidence="2" id="KW-1185">Reference proteome</keyword>
<reference evidence="1" key="1">
    <citation type="submission" date="2020-04" db="EMBL/GenBank/DDBJ databases">
        <authorList>
            <person name="Alioto T."/>
            <person name="Alioto T."/>
            <person name="Gomez Garrido J."/>
        </authorList>
    </citation>
    <scope>NUCLEOTIDE SEQUENCE</scope>
    <source>
        <strain evidence="1">A484AB</strain>
    </source>
</reference>
<name>A0A6S7JGK7_PARCT</name>
<dbReference type="AlphaFoldDB" id="A0A6S7JGK7"/>
<evidence type="ECO:0000313" key="1">
    <source>
        <dbReference type="EMBL" id="CAB4031505.1"/>
    </source>
</evidence>
<comment type="caution">
    <text evidence="1">The sequence shown here is derived from an EMBL/GenBank/DDBJ whole genome shotgun (WGS) entry which is preliminary data.</text>
</comment>
<accession>A0A6S7JGK7</accession>
<dbReference type="EMBL" id="CACRXK020017680">
    <property type="protein sequence ID" value="CAB4031505.1"/>
    <property type="molecule type" value="Genomic_DNA"/>
</dbReference>
<protein>
    <submittedName>
        <fullName evidence="1">Uncharacterized protein</fullName>
    </submittedName>
</protein>